<feature type="transmembrane region" description="Helical" evidence="10">
    <location>
        <begin position="118"/>
        <end position="139"/>
    </location>
</feature>
<feature type="transmembrane region" description="Helical" evidence="10">
    <location>
        <begin position="194"/>
        <end position="219"/>
    </location>
</feature>
<dbReference type="Gene3D" id="1.20.1070.10">
    <property type="entry name" value="Rhodopsin 7-helix transmembrane proteins"/>
    <property type="match status" value="1"/>
</dbReference>
<feature type="non-terminal residue" evidence="12">
    <location>
        <position position="1"/>
    </location>
</feature>
<dbReference type="Pfam" id="PF00001">
    <property type="entry name" value="7tm_1"/>
    <property type="match status" value="1"/>
</dbReference>
<dbReference type="InterPro" id="IPR017452">
    <property type="entry name" value="GPCR_Rhodpsn_7TM"/>
</dbReference>
<dbReference type="GO" id="GO:0030425">
    <property type="term" value="C:dendrite"/>
    <property type="evidence" value="ECO:0000318"/>
    <property type="project" value="GO_Central"/>
</dbReference>
<evidence type="ECO:0000256" key="9">
    <source>
        <dbReference type="RuleBase" id="RU000688"/>
    </source>
</evidence>
<dbReference type="PROSITE" id="PS00237">
    <property type="entry name" value="G_PROTEIN_RECEP_F1_1"/>
    <property type="match status" value="1"/>
</dbReference>
<dbReference type="GO" id="GO:0030594">
    <property type="term" value="F:neurotransmitter receptor activity"/>
    <property type="evidence" value="ECO:0000318"/>
    <property type="project" value="GO_Central"/>
</dbReference>
<organism evidence="12 13">
    <name type="scientific">Nematostella vectensis</name>
    <name type="common">Starlet sea anemone</name>
    <dbReference type="NCBI Taxonomy" id="45351"/>
    <lineage>
        <taxon>Eukaryota</taxon>
        <taxon>Metazoa</taxon>
        <taxon>Cnidaria</taxon>
        <taxon>Anthozoa</taxon>
        <taxon>Hexacorallia</taxon>
        <taxon>Actiniaria</taxon>
        <taxon>Edwardsiidae</taxon>
        <taxon>Nematostella</taxon>
    </lineage>
</organism>
<evidence type="ECO:0000256" key="5">
    <source>
        <dbReference type="ARBA" id="ARBA00023040"/>
    </source>
</evidence>
<proteinExistence type="inferred from homology"/>
<dbReference type="KEGG" id="nve:5515082"/>
<dbReference type="InterPro" id="IPR000276">
    <property type="entry name" value="GPCR_Rhodpsn"/>
</dbReference>
<dbReference type="CDD" id="cd14967">
    <property type="entry name" value="7tmA_amine_R-like"/>
    <property type="match status" value="1"/>
</dbReference>
<keyword evidence="7 9" id="KW-0675">Receptor</keyword>
<evidence type="ECO:0000259" key="11">
    <source>
        <dbReference type="PROSITE" id="PS50262"/>
    </source>
</evidence>
<dbReference type="PhylomeDB" id="A7RZL8"/>
<dbReference type="SUPFAM" id="SSF81321">
    <property type="entry name" value="Family A G protein-coupled receptor-like"/>
    <property type="match status" value="1"/>
</dbReference>
<keyword evidence="13" id="KW-1185">Reference proteome</keyword>
<dbReference type="GO" id="GO:0045202">
    <property type="term" value="C:synapse"/>
    <property type="evidence" value="ECO:0007669"/>
    <property type="project" value="GOC"/>
</dbReference>
<evidence type="ECO:0000256" key="4">
    <source>
        <dbReference type="ARBA" id="ARBA00022989"/>
    </source>
</evidence>
<dbReference type="PRINTS" id="PR00237">
    <property type="entry name" value="GPCRRHODOPSN"/>
</dbReference>
<evidence type="ECO:0000256" key="7">
    <source>
        <dbReference type="ARBA" id="ARBA00023170"/>
    </source>
</evidence>
<keyword evidence="8 9" id="KW-0807">Transducer</keyword>
<accession>A7RZL8</accession>
<keyword evidence="5 9" id="KW-0297">G-protein coupled receptor</keyword>
<dbReference type="PROSITE" id="PS50262">
    <property type="entry name" value="G_PROTEIN_RECEP_F1_2"/>
    <property type="match status" value="1"/>
</dbReference>
<name>A7RZL8_NEMVE</name>
<protein>
    <recommendedName>
        <fullName evidence="11">G-protein coupled receptors family 1 profile domain-containing protein</fullName>
    </recommendedName>
</protein>
<dbReference type="AlphaFoldDB" id="A7RZL8"/>
<comment type="subcellular location">
    <subcellularLocation>
        <location evidence="1">Cell membrane</location>
        <topology evidence="1">Multi-pass membrane protein</topology>
    </subcellularLocation>
</comment>
<feature type="transmembrane region" description="Helical" evidence="10">
    <location>
        <begin position="151"/>
        <end position="173"/>
    </location>
</feature>
<keyword evidence="6 10" id="KW-0472">Membrane</keyword>
<feature type="domain" description="G-protein coupled receptors family 1 profile" evidence="11">
    <location>
        <begin position="19"/>
        <end position="258"/>
    </location>
</feature>
<evidence type="ECO:0000256" key="10">
    <source>
        <dbReference type="SAM" id="Phobius"/>
    </source>
</evidence>
<evidence type="ECO:0000256" key="3">
    <source>
        <dbReference type="ARBA" id="ARBA00022692"/>
    </source>
</evidence>
<dbReference type="Proteomes" id="UP000001593">
    <property type="component" value="Unassembled WGS sequence"/>
</dbReference>
<dbReference type="GO" id="GO:0007268">
    <property type="term" value="P:chemical synaptic transmission"/>
    <property type="evidence" value="ECO:0000318"/>
    <property type="project" value="GO_Central"/>
</dbReference>
<dbReference type="OrthoDB" id="5980611at2759"/>
<dbReference type="EMBL" id="DS469557">
    <property type="protein sequence ID" value="EDO43119.1"/>
    <property type="molecule type" value="Genomic_DNA"/>
</dbReference>
<keyword evidence="3 9" id="KW-0812">Transmembrane</keyword>
<feature type="transmembrane region" description="Helical" evidence="10">
    <location>
        <begin position="39"/>
        <end position="62"/>
    </location>
</feature>
<evidence type="ECO:0000256" key="2">
    <source>
        <dbReference type="ARBA" id="ARBA00022475"/>
    </source>
</evidence>
<dbReference type="FunFam" id="1.20.1070.10:FF:000437">
    <property type="entry name" value="Predicted protein"/>
    <property type="match status" value="1"/>
</dbReference>
<evidence type="ECO:0000256" key="6">
    <source>
        <dbReference type="ARBA" id="ARBA00023136"/>
    </source>
</evidence>
<dbReference type="eggNOG" id="KOG3656">
    <property type="taxonomic scope" value="Eukaryota"/>
</dbReference>
<dbReference type="PANTHER" id="PTHR24247">
    <property type="entry name" value="5-HYDROXYTRYPTAMINE RECEPTOR"/>
    <property type="match status" value="1"/>
</dbReference>
<keyword evidence="4 10" id="KW-1133">Transmembrane helix</keyword>
<comment type="similarity">
    <text evidence="9">Belongs to the G-protein coupled receptor 1 family.</text>
</comment>
<keyword evidence="2" id="KW-1003">Cell membrane</keyword>
<dbReference type="HOGENOM" id="CLU_009579_11_5_1"/>
<dbReference type="PANTHER" id="PTHR24247:SF202">
    <property type="entry name" value="5-HYDROXYTRYPTAMINE RECEPTOR 1"/>
    <property type="match status" value="1"/>
</dbReference>
<dbReference type="GO" id="GO:0007187">
    <property type="term" value="P:G protein-coupled receptor signaling pathway, coupled to cyclic nucleotide second messenger"/>
    <property type="evidence" value="ECO:0000318"/>
    <property type="project" value="GO_Central"/>
</dbReference>
<gene>
    <name evidence="12" type="ORF">NEMVEDRAFT_v1g1683</name>
</gene>
<evidence type="ECO:0000313" key="13">
    <source>
        <dbReference type="Proteomes" id="UP000001593"/>
    </source>
</evidence>
<reference evidence="12 13" key="1">
    <citation type="journal article" date="2007" name="Science">
        <title>Sea anemone genome reveals ancestral eumetazoan gene repertoire and genomic organization.</title>
        <authorList>
            <person name="Putnam N.H."/>
            <person name="Srivastava M."/>
            <person name="Hellsten U."/>
            <person name="Dirks B."/>
            <person name="Chapman J."/>
            <person name="Salamov A."/>
            <person name="Terry A."/>
            <person name="Shapiro H."/>
            <person name="Lindquist E."/>
            <person name="Kapitonov V.V."/>
            <person name="Jurka J."/>
            <person name="Genikhovich G."/>
            <person name="Grigoriev I.V."/>
            <person name="Lucas S.M."/>
            <person name="Steele R.E."/>
            <person name="Finnerty J.R."/>
            <person name="Technau U."/>
            <person name="Martindale M.Q."/>
            <person name="Rokhsar D.S."/>
        </authorList>
    </citation>
    <scope>NUCLEOTIDE SEQUENCE [LARGE SCALE GENOMIC DNA]</scope>
    <source>
        <strain evidence="13">CH2 X CH6</strain>
    </source>
</reference>
<dbReference type="InParanoid" id="A7RZL8"/>
<feature type="non-terminal residue" evidence="12">
    <location>
        <position position="273"/>
    </location>
</feature>
<dbReference type="OMA" id="VIFRIAT"/>
<dbReference type="GO" id="GO:0004993">
    <property type="term" value="F:G protein-coupled serotonin receptor activity"/>
    <property type="evidence" value="ECO:0000318"/>
    <property type="project" value="GO_Central"/>
</dbReference>
<dbReference type="STRING" id="45351.A7RZL8"/>
<feature type="transmembrane region" description="Helical" evidence="10">
    <location>
        <begin position="6"/>
        <end position="27"/>
    </location>
</feature>
<dbReference type="GO" id="GO:0005886">
    <property type="term" value="C:plasma membrane"/>
    <property type="evidence" value="ECO:0000318"/>
    <property type="project" value="GO_Central"/>
</dbReference>
<feature type="transmembrane region" description="Helical" evidence="10">
    <location>
        <begin position="78"/>
        <end position="97"/>
    </location>
</feature>
<evidence type="ECO:0000256" key="8">
    <source>
        <dbReference type="ARBA" id="ARBA00023224"/>
    </source>
</evidence>
<sequence>GDIVAAVFYAILIALIVIGNSLVIGSFKINRRLRTTTNYFIMSLAIADMSIGTISIPLWVYFSMLPSLRLSKMIEYKFWLTFDIIVGVSSILNLTLISMERCYALLRPIQHRNIRKRVVVALILLAWCLAILAGCLQFIMKGRVMQKRYPVILATAFFLVPVIIIFGTYAVIFRIATKHARGRGVRSFRKDLRIATTVAVVIGLFTFAWAPFFALNFFYSICGDLDPTFKLCGSVPDVFRAIIKWMQYGNSACNPIVYGFRNRDFRLAFKRII</sequence>
<evidence type="ECO:0000256" key="1">
    <source>
        <dbReference type="ARBA" id="ARBA00004651"/>
    </source>
</evidence>
<evidence type="ECO:0000313" key="12">
    <source>
        <dbReference type="EMBL" id="EDO43119.1"/>
    </source>
</evidence>
<dbReference type="SMART" id="SM01381">
    <property type="entry name" value="7TM_GPCR_Srsx"/>
    <property type="match status" value="1"/>
</dbReference>